<evidence type="ECO:0000313" key="15">
    <source>
        <dbReference type="Proteomes" id="UP001200430"/>
    </source>
</evidence>
<evidence type="ECO:0000256" key="6">
    <source>
        <dbReference type="ARBA" id="ARBA00022692"/>
    </source>
</evidence>
<evidence type="ECO:0000259" key="13">
    <source>
        <dbReference type="PROSITE" id="PS50885"/>
    </source>
</evidence>
<dbReference type="Proteomes" id="UP001200430">
    <property type="component" value="Unassembled WGS sequence"/>
</dbReference>
<evidence type="ECO:0000256" key="7">
    <source>
        <dbReference type="ARBA" id="ARBA00022777"/>
    </source>
</evidence>
<keyword evidence="15" id="KW-1185">Reference proteome</keyword>
<keyword evidence="7" id="KW-0418">Kinase</keyword>
<comment type="catalytic activity">
    <reaction evidence="1">
        <text>ATP + protein L-histidine = ADP + protein N-phospho-L-histidine.</text>
        <dbReference type="EC" id="2.7.13.3"/>
    </reaction>
</comment>
<feature type="transmembrane region" description="Helical" evidence="11">
    <location>
        <begin position="137"/>
        <end position="156"/>
    </location>
</feature>
<proteinExistence type="predicted"/>
<dbReference type="SMART" id="SM00387">
    <property type="entry name" value="HATPase_c"/>
    <property type="match status" value="1"/>
</dbReference>
<dbReference type="CDD" id="cd06225">
    <property type="entry name" value="HAMP"/>
    <property type="match status" value="1"/>
</dbReference>
<protein>
    <recommendedName>
        <fullName evidence="3">histidine kinase</fullName>
        <ecNumber evidence="3">2.7.13.3</ecNumber>
    </recommendedName>
</protein>
<evidence type="ECO:0000256" key="5">
    <source>
        <dbReference type="ARBA" id="ARBA00022679"/>
    </source>
</evidence>
<dbReference type="PROSITE" id="PS50109">
    <property type="entry name" value="HIS_KIN"/>
    <property type="match status" value="1"/>
</dbReference>
<organism evidence="14 15">
    <name type="scientific">Dethiosulfovibrio marinus</name>
    <dbReference type="NCBI Taxonomy" id="133532"/>
    <lineage>
        <taxon>Bacteria</taxon>
        <taxon>Thermotogati</taxon>
        <taxon>Synergistota</taxon>
        <taxon>Synergistia</taxon>
        <taxon>Synergistales</taxon>
        <taxon>Dethiosulfovibrionaceae</taxon>
        <taxon>Dethiosulfovibrio</taxon>
    </lineage>
</organism>
<dbReference type="RefSeq" id="WP_236099889.1">
    <property type="nucleotide sequence ID" value="NZ_JAKGUD010000011.1"/>
</dbReference>
<dbReference type="SUPFAM" id="SSF47384">
    <property type="entry name" value="Homodimeric domain of signal transducing histidine kinase"/>
    <property type="match status" value="1"/>
</dbReference>
<evidence type="ECO:0000256" key="1">
    <source>
        <dbReference type="ARBA" id="ARBA00000085"/>
    </source>
</evidence>
<dbReference type="Pfam" id="PF00512">
    <property type="entry name" value="HisKA"/>
    <property type="match status" value="1"/>
</dbReference>
<dbReference type="InterPro" id="IPR036890">
    <property type="entry name" value="HATPase_C_sf"/>
</dbReference>
<keyword evidence="9" id="KW-0902">Two-component regulatory system</keyword>
<evidence type="ECO:0000256" key="8">
    <source>
        <dbReference type="ARBA" id="ARBA00022989"/>
    </source>
</evidence>
<evidence type="ECO:0000256" key="4">
    <source>
        <dbReference type="ARBA" id="ARBA00022553"/>
    </source>
</evidence>
<dbReference type="InterPro" id="IPR003594">
    <property type="entry name" value="HATPase_dom"/>
</dbReference>
<evidence type="ECO:0000256" key="2">
    <source>
        <dbReference type="ARBA" id="ARBA00004141"/>
    </source>
</evidence>
<keyword evidence="5" id="KW-0808">Transferase</keyword>
<dbReference type="InterPro" id="IPR004358">
    <property type="entry name" value="Sig_transdc_His_kin-like_C"/>
</dbReference>
<keyword evidence="10 11" id="KW-0472">Membrane</keyword>
<dbReference type="PRINTS" id="PR00344">
    <property type="entry name" value="BCTRLSENSOR"/>
</dbReference>
<accession>A0ABS9EPR1</accession>
<keyword evidence="14" id="KW-0547">Nucleotide-binding</keyword>
<dbReference type="Pfam" id="PF00672">
    <property type="entry name" value="HAMP"/>
    <property type="match status" value="1"/>
</dbReference>
<dbReference type="InterPro" id="IPR003660">
    <property type="entry name" value="HAMP_dom"/>
</dbReference>
<evidence type="ECO:0000256" key="9">
    <source>
        <dbReference type="ARBA" id="ARBA00023012"/>
    </source>
</evidence>
<evidence type="ECO:0000256" key="11">
    <source>
        <dbReference type="SAM" id="Phobius"/>
    </source>
</evidence>
<dbReference type="SMART" id="SM00304">
    <property type="entry name" value="HAMP"/>
    <property type="match status" value="1"/>
</dbReference>
<keyword evidence="6 11" id="KW-0812">Transmembrane</keyword>
<name>A0ABS9EPR1_9BACT</name>
<reference evidence="14 15" key="1">
    <citation type="submission" date="2022-01" db="EMBL/GenBank/DDBJ databases">
        <title>Dethiosulfovibrio faecalis sp. nov., a novel proteolytic, non-sulfur-reducing bacterium isolated from a marine aquaculture solid waste bioreactor.</title>
        <authorList>
            <person name="Grabowski S."/>
            <person name="Apolinario E."/>
            <person name="Schneider N."/>
            <person name="Marshall C.W."/>
            <person name="Sowers K.R."/>
        </authorList>
    </citation>
    <scope>NUCLEOTIDE SEQUENCE [LARGE SCALE GENOMIC DNA]</scope>
    <source>
        <strain evidence="14 15">DSM 12537</strain>
    </source>
</reference>
<dbReference type="PANTHER" id="PTHR45436">
    <property type="entry name" value="SENSOR HISTIDINE KINASE YKOH"/>
    <property type="match status" value="1"/>
</dbReference>
<dbReference type="InterPro" id="IPR003661">
    <property type="entry name" value="HisK_dim/P_dom"/>
</dbReference>
<keyword evidence="14" id="KW-0067">ATP-binding</keyword>
<evidence type="ECO:0000313" key="14">
    <source>
        <dbReference type="EMBL" id="MCF4143185.1"/>
    </source>
</evidence>
<dbReference type="SUPFAM" id="SSF55874">
    <property type="entry name" value="ATPase domain of HSP90 chaperone/DNA topoisomerase II/histidine kinase"/>
    <property type="match status" value="1"/>
</dbReference>
<gene>
    <name evidence="14" type="ORF">L2W38_10220</name>
</gene>
<keyword evidence="8 11" id="KW-1133">Transmembrane helix</keyword>
<dbReference type="GO" id="GO:0005524">
    <property type="term" value="F:ATP binding"/>
    <property type="evidence" value="ECO:0007669"/>
    <property type="project" value="UniProtKB-KW"/>
</dbReference>
<feature type="transmembrane region" description="Helical" evidence="11">
    <location>
        <begin position="162"/>
        <end position="185"/>
    </location>
</feature>
<sequence>MSWLRSATLFRKIFLGFLLAIAVASVLHVAVTGLIVRLGLLDLSLEAKLRKELNREAPSLVALYEEKGADALKDELGRLREERRLLFVILDDRGAPLSGMVPSRGERMMPDVRRHHGLSGPPRTSWMKDLPAATEPVVSPGGATYVVTLFALPGALPPEDGFYLSLVLYFAVLMAVGGAVSYFLARHICYPVEALSRASLALASGDLSVRAEREGPFGDDEIGQLARNFDSMADHVERNITGQSRLLGDISHELRSPLTRLNLSLELLRNRLPDDLDGLMNRIERESERMNHMIGDLLGLAREESRFGGERRESVSLRDLLASVAKDGRFEALASGKDVVSEDVPDVAVSVDREAMESALENIVRNGVRYTAPGTVVELRAEYVPEEELPLAIIVEDRGPGVAEENLEAIFRPFFREGEARDRDSGGVGLGLAIARRAVERHGGIVEAANRDGGGLSVRIRLPLGFG</sequence>
<evidence type="ECO:0000256" key="10">
    <source>
        <dbReference type="ARBA" id="ARBA00023136"/>
    </source>
</evidence>
<dbReference type="InterPro" id="IPR050428">
    <property type="entry name" value="TCS_sensor_his_kinase"/>
</dbReference>
<feature type="domain" description="Histidine kinase" evidence="12">
    <location>
        <begin position="249"/>
        <end position="466"/>
    </location>
</feature>
<comment type="caution">
    <text evidence="14">The sequence shown here is derived from an EMBL/GenBank/DDBJ whole genome shotgun (WGS) entry which is preliminary data.</text>
</comment>
<evidence type="ECO:0000256" key="3">
    <source>
        <dbReference type="ARBA" id="ARBA00012438"/>
    </source>
</evidence>
<dbReference type="Pfam" id="PF02518">
    <property type="entry name" value="HATPase_c"/>
    <property type="match status" value="1"/>
</dbReference>
<evidence type="ECO:0000259" key="12">
    <source>
        <dbReference type="PROSITE" id="PS50109"/>
    </source>
</evidence>
<dbReference type="PROSITE" id="PS50885">
    <property type="entry name" value="HAMP"/>
    <property type="match status" value="1"/>
</dbReference>
<dbReference type="EC" id="2.7.13.3" evidence="3"/>
<dbReference type="EMBL" id="JAKGUD010000011">
    <property type="protein sequence ID" value="MCF4143185.1"/>
    <property type="molecule type" value="Genomic_DNA"/>
</dbReference>
<dbReference type="SMART" id="SM00388">
    <property type="entry name" value="HisKA"/>
    <property type="match status" value="1"/>
</dbReference>
<dbReference type="Gene3D" id="3.30.565.10">
    <property type="entry name" value="Histidine kinase-like ATPase, C-terminal domain"/>
    <property type="match status" value="1"/>
</dbReference>
<dbReference type="Gene3D" id="6.10.340.10">
    <property type="match status" value="1"/>
</dbReference>
<feature type="domain" description="HAMP" evidence="13">
    <location>
        <begin position="186"/>
        <end position="241"/>
    </location>
</feature>
<keyword evidence="4" id="KW-0597">Phosphoprotein</keyword>
<dbReference type="Gene3D" id="1.10.287.130">
    <property type="match status" value="1"/>
</dbReference>
<dbReference type="InterPro" id="IPR036097">
    <property type="entry name" value="HisK_dim/P_sf"/>
</dbReference>
<feature type="transmembrane region" description="Helical" evidence="11">
    <location>
        <begin position="13"/>
        <end position="40"/>
    </location>
</feature>
<dbReference type="PANTHER" id="PTHR45436:SF15">
    <property type="entry name" value="SENSOR HISTIDINE KINASE CUSS"/>
    <property type="match status" value="1"/>
</dbReference>
<dbReference type="CDD" id="cd00082">
    <property type="entry name" value="HisKA"/>
    <property type="match status" value="1"/>
</dbReference>
<dbReference type="SUPFAM" id="SSF158472">
    <property type="entry name" value="HAMP domain-like"/>
    <property type="match status" value="1"/>
</dbReference>
<dbReference type="InterPro" id="IPR005467">
    <property type="entry name" value="His_kinase_dom"/>
</dbReference>
<comment type="subcellular location">
    <subcellularLocation>
        <location evidence="2">Membrane</location>
        <topology evidence="2">Multi-pass membrane protein</topology>
    </subcellularLocation>
</comment>